<dbReference type="GO" id="GO:0045259">
    <property type="term" value="C:proton-transporting ATP synthase complex"/>
    <property type="evidence" value="ECO:0007669"/>
    <property type="project" value="UniProtKB-KW"/>
</dbReference>
<comment type="subcellular location">
    <subcellularLocation>
        <location evidence="1 11">Mitochondrion membrane</location>
        <topology evidence="1 11">Single-pass membrane protein</topology>
    </subcellularLocation>
</comment>
<evidence type="ECO:0000313" key="13">
    <source>
        <dbReference type="EMBL" id="BCH36367.1"/>
    </source>
</evidence>
<evidence type="ECO:0000256" key="8">
    <source>
        <dbReference type="ARBA" id="ARBA00023065"/>
    </source>
</evidence>
<evidence type="ECO:0000256" key="1">
    <source>
        <dbReference type="ARBA" id="ARBA00004304"/>
    </source>
</evidence>
<keyword evidence="4 11" id="KW-0138">CF(0)</keyword>
<evidence type="ECO:0000256" key="9">
    <source>
        <dbReference type="ARBA" id="ARBA00023128"/>
    </source>
</evidence>
<dbReference type="AlphaFoldDB" id="A0A8D4XKW9"/>
<keyword evidence="7 12" id="KW-1133">Transmembrane helix</keyword>
<dbReference type="EMBL" id="LC566230">
    <property type="protein sequence ID" value="BCH36433.1"/>
    <property type="molecule type" value="Genomic_DNA"/>
</dbReference>
<dbReference type="EMBL" id="LC566232">
    <property type="protein sequence ID" value="BCH36455.1"/>
    <property type="molecule type" value="Genomic_DNA"/>
</dbReference>
<evidence type="ECO:0000256" key="6">
    <source>
        <dbReference type="ARBA" id="ARBA00022781"/>
    </source>
</evidence>
<dbReference type="InterPro" id="IPR001421">
    <property type="entry name" value="ATP8_metazoa"/>
</dbReference>
<name>A0A8D4XKW9_ACAPL</name>
<accession>A0A8D4XKW9</accession>
<dbReference type="EMBL" id="LC566234">
    <property type="protein sequence ID" value="BCH36477.1"/>
    <property type="molecule type" value="Genomic_DNA"/>
</dbReference>
<evidence type="ECO:0000256" key="5">
    <source>
        <dbReference type="ARBA" id="ARBA00022692"/>
    </source>
</evidence>
<evidence type="ECO:0000256" key="10">
    <source>
        <dbReference type="ARBA" id="ARBA00023136"/>
    </source>
</evidence>
<evidence type="ECO:0000256" key="3">
    <source>
        <dbReference type="ARBA" id="ARBA00022448"/>
    </source>
</evidence>
<keyword evidence="8 11" id="KW-0406">Ion transport</keyword>
<dbReference type="EMBL" id="LC566231">
    <property type="protein sequence ID" value="BCH36444.1"/>
    <property type="molecule type" value="Genomic_DNA"/>
</dbReference>
<proteinExistence type="inferred from homology"/>
<dbReference type="EMBL" id="LC566224">
    <property type="protein sequence ID" value="BCH36367.1"/>
    <property type="molecule type" value="Genomic_DNA"/>
</dbReference>
<dbReference type="Pfam" id="PF00895">
    <property type="entry name" value="ATP-synt_8"/>
    <property type="match status" value="1"/>
</dbReference>
<sequence>MPQLNLAWWLFNFLISWTTLLIVFTALLSTSPTESPTNISAQTVPRPLNVWTWN</sequence>
<keyword evidence="5 11" id="KW-0812">Transmembrane</keyword>
<reference evidence="14" key="1">
    <citation type="journal article" date="2021" name="DNA">
        <title>Elucidation of the speciation history of three sister species of crown-of-thorns starfish (Acanthaster spp.) based on genomic analysis.</title>
        <authorList>
            <person name="Yuasa H."/>
            <person name="Kajitani R."/>
            <person name="Nakamura Y."/>
            <person name="Takahashi K."/>
            <person name="Okuno M."/>
            <person name="Kobayashi F."/>
            <person name="Shinoda T."/>
            <person name="Toyoda A."/>
            <person name="Suzuki Y."/>
            <person name="Thongtham N."/>
            <person name="Forsman Z."/>
            <person name="Bronstein O."/>
            <person name="Seveso D."/>
            <person name="Montalbetti E."/>
            <person name="Taquet C."/>
            <person name="Eyal G."/>
            <person name="Yasuda N."/>
            <person name="Itoh T."/>
        </authorList>
    </citation>
    <scope>NUCLEOTIDE SEQUENCE</scope>
    <source>
        <strain evidence="13">Maldives02</strain>
        <strain evidence="14">Phuket01</strain>
        <strain evidence="15">Phuket02</strain>
        <strain evidence="16">Phuket03</strain>
        <strain evidence="17">Phuket04</strain>
        <strain evidence="18">Phuket05</strain>
        <strain evidence="19">Phuket06</strain>
    </source>
</reference>
<keyword evidence="9 11" id="KW-0496">Mitochondrion</keyword>
<evidence type="ECO:0000256" key="7">
    <source>
        <dbReference type="ARBA" id="ARBA00022989"/>
    </source>
</evidence>
<keyword evidence="6 11" id="KW-0375">Hydrogen ion transport</keyword>
<gene>
    <name evidence="14" type="primary">ATP8</name>
</gene>
<evidence type="ECO:0000256" key="2">
    <source>
        <dbReference type="ARBA" id="ARBA00008892"/>
    </source>
</evidence>
<evidence type="ECO:0000313" key="15">
    <source>
        <dbReference type="EMBL" id="BCH36444.1"/>
    </source>
</evidence>
<dbReference type="GO" id="GO:0031966">
    <property type="term" value="C:mitochondrial membrane"/>
    <property type="evidence" value="ECO:0007669"/>
    <property type="project" value="UniProtKB-SubCell"/>
</dbReference>
<keyword evidence="10 12" id="KW-0472">Membrane</keyword>
<geneLocation type="mitochondrion" evidence="14"/>
<protein>
    <recommendedName>
        <fullName evidence="11">ATP synthase complex subunit 8</fullName>
    </recommendedName>
</protein>
<dbReference type="EMBL" id="LC566233">
    <property type="protein sequence ID" value="BCH36466.1"/>
    <property type="molecule type" value="Genomic_DNA"/>
</dbReference>
<evidence type="ECO:0000313" key="14">
    <source>
        <dbReference type="EMBL" id="BCH36433.1"/>
    </source>
</evidence>
<dbReference type="EMBL" id="LC566235">
    <property type="protein sequence ID" value="BCH36488.1"/>
    <property type="molecule type" value="Genomic_DNA"/>
</dbReference>
<feature type="transmembrane region" description="Helical" evidence="12">
    <location>
        <begin position="6"/>
        <end position="28"/>
    </location>
</feature>
<comment type="similarity">
    <text evidence="2 11">Belongs to the ATPase protein 8 family.</text>
</comment>
<evidence type="ECO:0000313" key="18">
    <source>
        <dbReference type="EMBL" id="BCH36477.1"/>
    </source>
</evidence>
<dbReference type="GO" id="GO:0015078">
    <property type="term" value="F:proton transmembrane transporter activity"/>
    <property type="evidence" value="ECO:0007669"/>
    <property type="project" value="InterPro"/>
</dbReference>
<evidence type="ECO:0000256" key="4">
    <source>
        <dbReference type="ARBA" id="ARBA00022547"/>
    </source>
</evidence>
<evidence type="ECO:0000313" key="17">
    <source>
        <dbReference type="EMBL" id="BCH36466.1"/>
    </source>
</evidence>
<dbReference type="GO" id="GO:0015986">
    <property type="term" value="P:proton motive force-driven ATP synthesis"/>
    <property type="evidence" value="ECO:0007669"/>
    <property type="project" value="InterPro"/>
</dbReference>
<evidence type="ECO:0000313" key="19">
    <source>
        <dbReference type="EMBL" id="BCH36488.1"/>
    </source>
</evidence>
<evidence type="ECO:0000256" key="11">
    <source>
        <dbReference type="RuleBase" id="RU003661"/>
    </source>
</evidence>
<evidence type="ECO:0000256" key="12">
    <source>
        <dbReference type="SAM" id="Phobius"/>
    </source>
</evidence>
<keyword evidence="3 11" id="KW-0813">Transport</keyword>
<organism evidence="14">
    <name type="scientific">Acanthaster planci</name>
    <name type="common">Crown-of-thorns starfish</name>
    <dbReference type="NCBI Taxonomy" id="133434"/>
    <lineage>
        <taxon>Eukaryota</taxon>
        <taxon>Metazoa</taxon>
        <taxon>Echinodermata</taxon>
        <taxon>Eleutherozoa</taxon>
        <taxon>Asterozoa</taxon>
        <taxon>Asteroidea</taxon>
        <taxon>Valvatacea</taxon>
        <taxon>Valvatida</taxon>
        <taxon>Acanthasteridae</taxon>
        <taxon>Acanthaster</taxon>
    </lineage>
</organism>
<evidence type="ECO:0000313" key="16">
    <source>
        <dbReference type="EMBL" id="BCH36455.1"/>
    </source>
</evidence>